<proteinExistence type="predicted"/>
<dbReference type="Proteomes" id="UP000887579">
    <property type="component" value="Unplaced"/>
</dbReference>
<protein>
    <submittedName>
        <fullName evidence="2">PAS domain-containing protein</fullName>
    </submittedName>
</protein>
<organism evidence="1 2">
    <name type="scientific">Panagrolaimus sp. ES5</name>
    <dbReference type="NCBI Taxonomy" id="591445"/>
    <lineage>
        <taxon>Eukaryota</taxon>
        <taxon>Metazoa</taxon>
        <taxon>Ecdysozoa</taxon>
        <taxon>Nematoda</taxon>
        <taxon>Chromadorea</taxon>
        <taxon>Rhabditida</taxon>
        <taxon>Tylenchina</taxon>
        <taxon>Panagrolaimomorpha</taxon>
        <taxon>Panagrolaimoidea</taxon>
        <taxon>Panagrolaimidae</taxon>
        <taxon>Panagrolaimus</taxon>
    </lineage>
</organism>
<evidence type="ECO:0000313" key="1">
    <source>
        <dbReference type="Proteomes" id="UP000887579"/>
    </source>
</evidence>
<evidence type="ECO:0000313" key="2">
    <source>
        <dbReference type="WBParaSite" id="ES5_v2.g18338.t1"/>
    </source>
</evidence>
<sequence length="55" mass="6076">MCVLLTNDLIVDDNPHVWNENTLSECLDGFVILADSDGTMLYISESVSIFLGLTQ</sequence>
<dbReference type="WBParaSite" id="ES5_v2.g18338.t1">
    <property type="protein sequence ID" value="ES5_v2.g18338.t1"/>
    <property type="gene ID" value="ES5_v2.g18338"/>
</dbReference>
<name>A0AC34FME9_9BILA</name>
<reference evidence="2" key="1">
    <citation type="submission" date="2022-11" db="UniProtKB">
        <authorList>
            <consortium name="WormBaseParasite"/>
        </authorList>
    </citation>
    <scope>IDENTIFICATION</scope>
</reference>
<accession>A0AC34FME9</accession>